<evidence type="ECO:0000256" key="1">
    <source>
        <dbReference type="ARBA" id="ARBA00004651"/>
    </source>
</evidence>
<protein>
    <recommendedName>
        <fullName evidence="11">Major Facilitator Superfamily protein</fullName>
    </recommendedName>
</protein>
<evidence type="ECO:0000256" key="3">
    <source>
        <dbReference type="ARBA" id="ARBA00022692"/>
    </source>
</evidence>
<dbReference type="GO" id="GO:0022857">
    <property type="term" value="F:transmembrane transporter activity"/>
    <property type="evidence" value="ECO:0007669"/>
    <property type="project" value="InterPro"/>
</dbReference>
<dbReference type="STRING" id="46177.SAMN05660976_00784"/>
<evidence type="ECO:0000256" key="6">
    <source>
        <dbReference type="SAM" id="MobiDB-lite"/>
    </source>
</evidence>
<gene>
    <name evidence="9" type="ORF">SAMN05660976_00784</name>
</gene>
<dbReference type="AlphaFoldDB" id="A0A1H7IH22"/>
<evidence type="ECO:0000256" key="8">
    <source>
        <dbReference type="SAM" id="SignalP"/>
    </source>
</evidence>
<dbReference type="PANTHER" id="PTHR43124">
    <property type="entry name" value="PURINE EFFLUX PUMP PBUE"/>
    <property type="match status" value="1"/>
</dbReference>
<dbReference type="PANTHER" id="PTHR43124:SF3">
    <property type="entry name" value="CHLORAMPHENICOL EFFLUX PUMP RV0191"/>
    <property type="match status" value="1"/>
</dbReference>
<keyword evidence="8" id="KW-0732">Signal</keyword>
<dbReference type="Proteomes" id="UP000198953">
    <property type="component" value="Unassembled WGS sequence"/>
</dbReference>
<feature type="signal peptide" evidence="8">
    <location>
        <begin position="1"/>
        <end position="19"/>
    </location>
</feature>
<accession>A0A1H7IH22</accession>
<feature type="transmembrane region" description="Helical" evidence="7">
    <location>
        <begin position="56"/>
        <end position="78"/>
    </location>
</feature>
<sequence length="135" mass="13763">MLAGVALAAALLPFATASAATALIVLMLWGVSYGAVSVSTQTWVRKADPARVETSGALWVCVFNASIALGAFAGGIVIDRAGHHAVMFTAALITLAGLIVAVTSRPQPRAPRPRHEDPVTAEGTRQTCDVGGLGA</sequence>
<evidence type="ECO:0000256" key="2">
    <source>
        <dbReference type="ARBA" id="ARBA00022475"/>
    </source>
</evidence>
<dbReference type="InterPro" id="IPR050189">
    <property type="entry name" value="MFS_Efflux_Transporters"/>
</dbReference>
<name>A0A1H7IH22_9ACTN</name>
<feature type="transmembrane region" description="Helical" evidence="7">
    <location>
        <begin position="84"/>
        <end position="104"/>
    </location>
</feature>
<keyword evidence="5 7" id="KW-0472">Membrane</keyword>
<keyword evidence="4 7" id="KW-1133">Transmembrane helix</keyword>
<dbReference type="SUPFAM" id="SSF103473">
    <property type="entry name" value="MFS general substrate transporter"/>
    <property type="match status" value="1"/>
</dbReference>
<keyword evidence="10" id="KW-1185">Reference proteome</keyword>
<evidence type="ECO:0000256" key="4">
    <source>
        <dbReference type="ARBA" id="ARBA00022989"/>
    </source>
</evidence>
<organism evidence="9 10">
    <name type="scientific">Nonomuraea pusilla</name>
    <dbReference type="NCBI Taxonomy" id="46177"/>
    <lineage>
        <taxon>Bacteria</taxon>
        <taxon>Bacillati</taxon>
        <taxon>Actinomycetota</taxon>
        <taxon>Actinomycetes</taxon>
        <taxon>Streptosporangiales</taxon>
        <taxon>Streptosporangiaceae</taxon>
        <taxon>Nonomuraea</taxon>
    </lineage>
</organism>
<evidence type="ECO:0000256" key="7">
    <source>
        <dbReference type="SAM" id="Phobius"/>
    </source>
</evidence>
<feature type="region of interest" description="Disordered" evidence="6">
    <location>
        <begin position="106"/>
        <end position="135"/>
    </location>
</feature>
<evidence type="ECO:0000313" key="10">
    <source>
        <dbReference type="Proteomes" id="UP000198953"/>
    </source>
</evidence>
<proteinExistence type="predicted"/>
<reference evidence="9 10" key="1">
    <citation type="submission" date="2016-10" db="EMBL/GenBank/DDBJ databases">
        <authorList>
            <person name="de Groot N.N."/>
        </authorList>
    </citation>
    <scope>NUCLEOTIDE SEQUENCE [LARGE SCALE GENOMIC DNA]</scope>
    <source>
        <strain evidence="9 10">DSM 43357</strain>
    </source>
</reference>
<dbReference type="InterPro" id="IPR036259">
    <property type="entry name" value="MFS_trans_sf"/>
</dbReference>
<evidence type="ECO:0008006" key="11">
    <source>
        <dbReference type="Google" id="ProtNLM"/>
    </source>
</evidence>
<feature type="chain" id="PRO_5011714584" description="Major Facilitator Superfamily protein" evidence="8">
    <location>
        <begin position="20"/>
        <end position="135"/>
    </location>
</feature>
<comment type="subcellular location">
    <subcellularLocation>
        <location evidence="1">Cell membrane</location>
        <topology evidence="1">Multi-pass membrane protein</topology>
    </subcellularLocation>
</comment>
<evidence type="ECO:0000256" key="5">
    <source>
        <dbReference type="ARBA" id="ARBA00023136"/>
    </source>
</evidence>
<keyword evidence="2" id="KW-1003">Cell membrane</keyword>
<dbReference type="Gene3D" id="1.20.1250.20">
    <property type="entry name" value="MFS general substrate transporter like domains"/>
    <property type="match status" value="1"/>
</dbReference>
<keyword evidence="3 7" id="KW-0812">Transmembrane</keyword>
<evidence type="ECO:0000313" key="9">
    <source>
        <dbReference type="EMBL" id="SEK61067.1"/>
    </source>
</evidence>
<dbReference type="EMBL" id="FOBF01000002">
    <property type="protein sequence ID" value="SEK61067.1"/>
    <property type="molecule type" value="Genomic_DNA"/>
</dbReference>
<dbReference type="InterPro" id="IPR011701">
    <property type="entry name" value="MFS"/>
</dbReference>
<dbReference type="GO" id="GO:0005886">
    <property type="term" value="C:plasma membrane"/>
    <property type="evidence" value="ECO:0007669"/>
    <property type="project" value="UniProtKB-SubCell"/>
</dbReference>
<dbReference type="Pfam" id="PF07690">
    <property type="entry name" value="MFS_1"/>
    <property type="match status" value="1"/>
</dbReference>